<dbReference type="GeneID" id="19686093"/>
<keyword evidence="1" id="KW-0175">Coiled coil</keyword>
<gene>
    <name evidence="3" type="ORF">IME_057</name>
</gene>
<evidence type="ECO:0000256" key="2">
    <source>
        <dbReference type="SAM" id="Phobius"/>
    </source>
</evidence>
<accession>A0A060AI94</accession>
<keyword evidence="2" id="KW-0812">Transmembrane</keyword>
<evidence type="ECO:0000313" key="3">
    <source>
        <dbReference type="EMBL" id="AIA65124.1"/>
    </source>
</evidence>
<evidence type="ECO:0000256" key="1">
    <source>
        <dbReference type="SAM" id="Coils"/>
    </source>
</evidence>
<organism evidence="3 4">
    <name type="scientific">Enterococcus phage IME-EFm1</name>
    <dbReference type="NCBI Taxonomy" id="1445858"/>
    <lineage>
        <taxon>Viruses</taxon>
        <taxon>Duplodnaviria</taxon>
        <taxon>Heunggongvirae</taxon>
        <taxon>Uroviricota</taxon>
        <taxon>Caudoviricetes</taxon>
        <taxon>Efemunavirus</taxon>
        <taxon>Efemunavirus Efm1</taxon>
    </lineage>
</organism>
<evidence type="ECO:0000313" key="4">
    <source>
        <dbReference type="Proteomes" id="UP000026980"/>
    </source>
</evidence>
<dbReference type="KEGG" id="vg:19686093"/>
<proteinExistence type="predicted"/>
<sequence>MTFLIKLVVWVAIVMILEFTAVFAFKLGDKLQNERMKRIKELNKRLVEQMKRYENDYHSIYENMVRVNTINRELKLENEELKKQLDKQENVTYNYYINK</sequence>
<dbReference type="RefSeq" id="YP_009042705.1">
    <property type="nucleotide sequence ID" value="NC_024356.1"/>
</dbReference>
<feature type="transmembrane region" description="Helical" evidence="2">
    <location>
        <begin position="7"/>
        <end position="28"/>
    </location>
</feature>
<keyword evidence="2" id="KW-0472">Membrane</keyword>
<keyword evidence="4" id="KW-1185">Reference proteome</keyword>
<dbReference type="Proteomes" id="UP000026980">
    <property type="component" value="Segment"/>
</dbReference>
<keyword evidence="2" id="KW-1133">Transmembrane helix</keyword>
<dbReference type="EMBL" id="KJ010489">
    <property type="protein sequence ID" value="AIA65124.1"/>
    <property type="molecule type" value="Genomic_DNA"/>
</dbReference>
<reference evidence="3 4" key="1">
    <citation type="journal article" date="2014" name="J. Gen. Virol.">
        <title>Characterization and complete genome sequence analysis of novel bacteriophage IME-EFm1 infecting Enterococcus faecium.</title>
        <authorList>
            <person name="Wang Y."/>
            <person name="Wang W."/>
            <person name="Lv Y."/>
            <person name="Zheng W."/>
            <person name="Mi Z."/>
            <person name="Pei G."/>
            <person name="An X."/>
            <person name="Xu X."/>
            <person name="Han C."/>
            <person name="Liu J."/>
            <person name="Zhou C."/>
            <person name="Tong Y."/>
        </authorList>
    </citation>
    <scope>NUCLEOTIDE SEQUENCE [LARGE SCALE GENOMIC DNA]</scope>
</reference>
<name>A0A060AI94_9CAUD</name>
<protein>
    <submittedName>
        <fullName evidence="3">Uncharacterized protein</fullName>
    </submittedName>
</protein>
<feature type="coiled-coil region" evidence="1">
    <location>
        <begin position="36"/>
        <end position="91"/>
    </location>
</feature>